<gene>
    <name evidence="2" type="ORF">PMAYCL1PPCAC_17990</name>
</gene>
<keyword evidence="1" id="KW-1133">Transmembrane helix</keyword>
<keyword evidence="3" id="KW-1185">Reference proteome</keyword>
<keyword evidence="1" id="KW-0812">Transmembrane</keyword>
<feature type="transmembrane region" description="Helical" evidence="1">
    <location>
        <begin position="73"/>
        <end position="94"/>
    </location>
</feature>
<evidence type="ECO:0000313" key="3">
    <source>
        <dbReference type="Proteomes" id="UP001328107"/>
    </source>
</evidence>
<feature type="non-terminal residue" evidence="2">
    <location>
        <position position="1"/>
    </location>
</feature>
<sequence length="128" mass="14670">IFCYLMIGQSLQIHSYCFCIRAVTLEITHFISEAIEAKCLTENEAIEFFTRSIEKNAILSKSVRLLDKTFKRFAFIQVGMVIPCTIFNVFGIIIRRDAPAVDLLLSFVQIALCAFLFHVLTFYPAQLH</sequence>
<feature type="non-terminal residue" evidence="2">
    <location>
        <position position="128"/>
    </location>
</feature>
<comment type="caution">
    <text evidence="2">The sequence shown here is derived from an EMBL/GenBank/DDBJ whole genome shotgun (WGS) entry which is preliminary data.</text>
</comment>
<dbReference type="AlphaFoldDB" id="A0AAN5CNP9"/>
<protein>
    <recommendedName>
        <fullName evidence="4">G protein-coupled receptor</fullName>
    </recommendedName>
</protein>
<accession>A0AAN5CNP9</accession>
<name>A0AAN5CNP9_9BILA</name>
<organism evidence="2 3">
    <name type="scientific">Pristionchus mayeri</name>
    <dbReference type="NCBI Taxonomy" id="1317129"/>
    <lineage>
        <taxon>Eukaryota</taxon>
        <taxon>Metazoa</taxon>
        <taxon>Ecdysozoa</taxon>
        <taxon>Nematoda</taxon>
        <taxon>Chromadorea</taxon>
        <taxon>Rhabditida</taxon>
        <taxon>Rhabditina</taxon>
        <taxon>Diplogasteromorpha</taxon>
        <taxon>Diplogasteroidea</taxon>
        <taxon>Neodiplogasteridae</taxon>
        <taxon>Pristionchus</taxon>
    </lineage>
</organism>
<proteinExistence type="predicted"/>
<dbReference type="PANTHER" id="PTHR34492:SF2">
    <property type="entry name" value="G PROTEIN-COUPLED RECEPTOR"/>
    <property type="match status" value="1"/>
</dbReference>
<feature type="transmembrane region" description="Helical" evidence="1">
    <location>
        <begin position="100"/>
        <end position="123"/>
    </location>
</feature>
<dbReference type="Proteomes" id="UP001328107">
    <property type="component" value="Unassembled WGS sequence"/>
</dbReference>
<evidence type="ECO:0000256" key="1">
    <source>
        <dbReference type="SAM" id="Phobius"/>
    </source>
</evidence>
<keyword evidence="1" id="KW-0472">Membrane</keyword>
<dbReference type="PANTHER" id="PTHR34492">
    <property type="entry name" value="GUSTATORY RECEPTOR FAMILY"/>
    <property type="match status" value="1"/>
</dbReference>
<evidence type="ECO:0000313" key="2">
    <source>
        <dbReference type="EMBL" id="GMR47795.1"/>
    </source>
</evidence>
<evidence type="ECO:0008006" key="4">
    <source>
        <dbReference type="Google" id="ProtNLM"/>
    </source>
</evidence>
<dbReference type="EMBL" id="BTRK01000004">
    <property type="protein sequence ID" value="GMR47795.1"/>
    <property type="molecule type" value="Genomic_DNA"/>
</dbReference>
<reference evidence="3" key="1">
    <citation type="submission" date="2022-10" db="EMBL/GenBank/DDBJ databases">
        <title>Genome assembly of Pristionchus species.</title>
        <authorList>
            <person name="Yoshida K."/>
            <person name="Sommer R.J."/>
        </authorList>
    </citation>
    <scope>NUCLEOTIDE SEQUENCE [LARGE SCALE GENOMIC DNA]</scope>
    <source>
        <strain evidence="3">RS5460</strain>
    </source>
</reference>